<feature type="non-terminal residue" evidence="1">
    <location>
        <position position="1"/>
    </location>
</feature>
<evidence type="ECO:0000313" key="1">
    <source>
        <dbReference type="EMBL" id="CAG8600131.1"/>
    </source>
</evidence>
<comment type="caution">
    <text evidence="1">The sequence shown here is derived from an EMBL/GenBank/DDBJ whole genome shotgun (WGS) entry which is preliminary data.</text>
</comment>
<keyword evidence="2" id="KW-1185">Reference proteome</keyword>
<reference evidence="1" key="1">
    <citation type="submission" date="2021-06" db="EMBL/GenBank/DDBJ databases">
        <authorList>
            <person name="Kallberg Y."/>
            <person name="Tangrot J."/>
            <person name="Rosling A."/>
        </authorList>
    </citation>
    <scope>NUCLEOTIDE SEQUENCE</scope>
    <source>
        <strain evidence="1">MA461A</strain>
    </source>
</reference>
<protein>
    <submittedName>
        <fullName evidence="1">18153_t:CDS:1</fullName>
    </submittedName>
</protein>
<proteinExistence type="predicted"/>
<dbReference type="Proteomes" id="UP000789920">
    <property type="component" value="Unassembled WGS sequence"/>
</dbReference>
<name>A0ACA9MPE1_9GLOM</name>
<organism evidence="1 2">
    <name type="scientific">Racocetra persica</name>
    <dbReference type="NCBI Taxonomy" id="160502"/>
    <lineage>
        <taxon>Eukaryota</taxon>
        <taxon>Fungi</taxon>
        <taxon>Fungi incertae sedis</taxon>
        <taxon>Mucoromycota</taxon>
        <taxon>Glomeromycotina</taxon>
        <taxon>Glomeromycetes</taxon>
        <taxon>Diversisporales</taxon>
        <taxon>Gigasporaceae</taxon>
        <taxon>Racocetra</taxon>
    </lineage>
</organism>
<gene>
    <name evidence="1" type="ORF">RPERSI_LOCUS5885</name>
</gene>
<dbReference type="EMBL" id="CAJVQC010009067">
    <property type="protein sequence ID" value="CAG8600131.1"/>
    <property type="molecule type" value="Genomic_DNA"/>
</dbReference>
<evidence type="ECO:0000313" key="2">
    <source>
        <dbReference type="Proteomes" id="UP000789920"/>
    </source>
</evidence>
<accession>A0ACA9MPE1</accession>
<sequence length="215" mass="24611">KDHIVALFEDKKEQIKLTLSQVPEKILFISNIWTASNNIISIEMRHMGFNMANAILNTLYEFNLEKKALALTTDNASLMIICGKIITKEFECEFDDLGFLHYRYVAHILNLIVNKGFEHVDKSITKIRKKLESALNLLVADYQIVRNKYLNAKNLHNINVSGYYPPQKGGYSKQTGYSQPTYSQPNAYPNMQGSYPYPRQNLGYQGYPPTTPPPN</sequence>